<organism evidence="1 2">
    <name type="scientific">Prochlorococcus phage P-HM2</name>
    <dbReference type="NCBI Taxonomy" id="445696"/>
    <lineage>
        <taxon>Viruses</taxon>
        <taxon>Duplodnaviria</taxon>
        <taxon>Heunggongvirae</taxon>
        <taxon>Uroviricota</taxon>
        <taxon>Caudoviricetes</taxon>
        <taxon>Eurybiavirus</taxon>
        <taxon>Eurybiavirus PHM2</taxon>
    </lineage>
</organism>
<dbReference type="GeneID" id="10328085"/>
<gene>
    <name evidence="1" type="ORF">PHM2_214</name>
</gene>
<dbReference type="Proteomes" id="UP000006538">
    <property type="component" value="Segment"/>
</dbReference>
<sequence length="78" mass="9736">MLPFNNKTLQSRGCIDLNRIQRYNWRNYMNMENEHINDLWEDMDRLNALYEEMMWEHDSVLEFVADYKKDRIIIKRHA</sequence>
<evidence type="ECO:0000313" key="1">
    <source>
        <dbReference type="EMBL" id="ADO99992.1"/>
    </source>
</evidence>
<evidence type="ECO:0000313" key="2">
    <source>
        <dbReference type="Proteomes" id="UP000006538"/>
    </source>
</evidence>
<name>E3ST64_9CAUD</name>
<dbReference type="OrthoDB" id="26824at10239"/>
<dbReference type="EMBL" id="GU075905">
    <property type="protein sequence ID" value="ADO99992.1"/>
    <property type="molecule type" value="Genomic_DNA"/>
</dbReference>
<protein>
    <submittedName>
        <fullName evidence="1">Uncharacterized protein</fullName>
    </submittedName>
</protein>
<dbReference type="InterPro" id="IPR055615">
    <property type="entry name" value="DUF7191"/>
</dbReference>
<accession>E3ST64</accession>
<proteinExistence type="predicted"/>
<dbReference type="KEGG" id="vg:10328085"/>
<dbReference type="Pfam" id="PF23821">
    <property type="entry name" value="DUF7191"/>
    <property type="match status" value="1"/>
</dbReference>
<dbReference type="RefSeq" id="YP_004323583.1">
    <property type="nucleotide sequence ID" value="NC_015284.1"/>
</dbReference>
<keyword evidence="2" id="KW-1185">Reference proteome</keyword>
<reference evidence="1 2" key="1">
    <citation type="journal article" date="2010" name="Environ. Microbiol.">
        <title>Genomic analysis of oceanic cyanobacterial myoviruses compared with T4-like myoviruses from diverse hosts and environments.</title>
        <authorList>
            <person name="Sullivan M.B."/>
            <person name="Huang K.H."/>
            <person name="Ignacio-Espinoza J.C."/>
            <person name="Berlin A.M."/>
            <person name="Kelly L."/>
            <person name="Weigele P.R."/>
            <person name="DeFrancesco A.S."/>
            <person name="Kern S.E."/>
            <person name="Thompson L.R."/>
            <person name="Young S."/>
            <person name="Yandava C."/>
            <person name="Fu R."/>
            <person name="Krastins B."/>
            <person name="Chase M."/>
            <person name="Sarracino D."/>
            <person name="Osburne M.S."/>
            <person name="Henn M.R."/>
            <person name="Chisholm S.W."/>
        </authorList>
    </citation>
    <scope>NUCLEOTIDE SEQUENCE [LARGE SCALE GENOMIC DNA]</scope>
    <source>
        <strain evidence="1">M4-259</strain>
    </source>
</reference>